<name>A0A1I7ZY68_9BILA</name>
<keyword evidence="1" id="KW-1185">Reference proteome</keyword>
<reference evidence="2" key="1">
    <citation type="submission" date="2016-11" db="UniProtKB">
        <authorList>
            <consortium name="WormBaseParasite"/>
        </authorList>
    </citation>
    <scope>IDENTIFICATION</scope>
</reference>
<dbReference type="Proteomes" id="UP000095287">
    <property type="component" value="Unplaced"/>
</dbReference>
<accession>A0A1I7ZY68</accession>
<evidence type="ECO:0000313" key="1">
    <source>
        <dbReference type="Proteomes" id="UP000095287"/>
    </source>
</evidence>
<dbReference type="WBParaSite" id="L893_g31083.t1">
    <property type="protein sequence ID" value="L893_g31083.t1"/>
    <property type="gene ID" value="L893_g31083"/>
</dbReference>
<sequence length="349" mass="39970">MNRLPAEFYERVCELPDGSILLEAEKLSGIFGKYAQKVWQQRTCYVGLVENGVEKTGYLVYQSSRREVRSPEEIQAVPKKFVKHATIHLLDGKEENVSRAIVKRFPNALYAFIIYSPSINEAWVDFACSLDRLHSIFIVKKLEEEAIQLFKKLVNARRLSKLQLYGEACEGGILELLKSVFCQDQFVYLRISKPTAGPWNSAIVRTLLQHWADNSEKLDRKRLVLEGICEGGVQQLEEFLLQRASPSLPLGTTDSERSSSHPGMHSALKVCSEEECQHAGQKFTRFIKPSCVYKYEEGEGDDLRRIYISFECANEEERRTGQKNRIASHRGHDDLSLMRATNQIRLFFA</sequence>
<dbReference type="AlphaFoldDB" id="A0A1I7ZY68"/>
<protein>
    <submittedName>
        <fullName evidence="2">NB-ARC domain-containing protein</fullName>
    </submittedName>
</protein>
<proteinExistence type="predicted"/>
<evidence type="ECO:0000313" key="2">
    <source>
        <dbReference type="WBParaSite" id="L893_g31083.t1"/>
    </source>
</evidence>
<organism evidence="1 2">
    <name type="scientific">Steinernema glaseri</name>
    <dbReference type="NCBI Taxonomy" id="37863"/>
    <lineage>
        <taxon>Eukaryota</taxon>
        <taxon>Metazoa</taxon>
        <taxon>Ecdysozoa</taxon>
        <taxon>Nematoda</taxon>
        <taxon>Chromadorea</taxon>
        <taxon>Rhabditida</taxon>
        <taxon>Tylenchina</taxon>
        <taxon>Panagrolaimomorpha</taxon>
        <taxon>Strongyloidoidea</taxon>
        <taxon>Steinernematidae</taxon>
        <taxon>Steinernema</taxon>
    </lineage>
</organism>